<proteinExistence type="predicted"/>
<gene>
    <name evidence="1" type="ORF">OGATHE_006719</name>
</gene>
<comment type="caution">
    <text evidence="1">The sequence shown here is derived from an EMBL/GenBank/DDBJ whole genome shotgun (WGS) entry which is preliminary data.</text>
</comment>
<keyword evidence="2" id="KW-1185">Reference proteome</keyword>
<organism evidence="1 2">
    <name type="scientific">Ogataea polymorpha</name>
    <dbReference type="NCBI Taxonomy" id="460523"/>
    <lineage>
        <taxon>Eukaryota</taxon>
        <taxon>Fungi</taxon>
        <taxon>Dikarya</taxon>
        <taxon>Ascomycota</taxon>
        <taxon>Saccharomycotina</taxon>
        <taxon>Pichiomycetes</taxon>
        <taxon>Pichiales</taxon>
        <taxon>Pichiaceae</taxon>
        <taxon>Ogataea</taxon>
    </lineage>
</organism>
<name>A0A9P8NS58_9ASCO</name>
<evidence type="ECO:0000313" key="1">
    <source>
        <dbReference type="EMBL" id="KAH3658993.1"/>
    </source>
</evidence>
<dbReference type="Proteomes" id="UP000788993">
    <property type="component" value="Unassembled WGS sequence"/>
</dbReference>
<sequence>MLVFCCDDQPVPEVSNNLAPGVETPWKPRKVRNGPCRHGLVAWRVDDFVDQLQRLQHALVAPETVRQHIIRHNDQQLHNKHAEITRAPEHKLVPRLGERTFGTSGLFSTSVSSSPSGTGANGTSFLVTGTKSFLMKERDTLSSSGARTNVPSGTKQQVASGCSWKNAFVSVSGTGKL</sequence>
<evidence type="ECO:0000313" key="2">
    <source>
        <dbReference type="Proteomes" id="UP000788993"/>
    </source>
</evidence>
<accession>A0A9P8NS58</accession>
<dbReference type="EMBL" id="JAEUBD010001571">
    <property type="protein sequence ID" value="KAH3658993.1"/>
    <property type="molecule type" value="Genomic_DNA"/>
</dbReference>
<reference evidence="1" key="2">
    <citation type="submission" date="2021-01" db="EMBL/GenBank/DDBJ databases">
        <authorList>
            <person name="Schikora-Tamarit M.A."/>
        </authorList>
    </citation>
    <scope>NUCLEOTIDE SEQUENCE</scope>
    <source>
        <strain evidence="1">NCAIM Y.01608</strain>
    </source>
</reference>
<dbReference type="AlphaFoldDB" id="A0A9P8NS58"/>
<protein>
    <submittedName>
        <fullName evidence="1">Uncharacterized protein</fullName>
    </submittedName>
</protein>
<reference evidence="1" key="1">
    <citation type="journal article" date="2021" name="Open Biol.">
        <title>Shared evolutionary footprints suggest mitochondrial oxidative damage underlies multiple complex I losses in fungi.</title>
        <authorList>
            <person name="Schikora-Tamarit M.A."/>
            <person name="Marcet-Houben M."/>
            <person name="Nosek J."/>
            <person name="Gabaldon T."/>
        </authorList>
    </citation>
    <scope>NUCLEOTIDE SEQUENCE</scope>
    <source>
        <strain evidence="1">NCAIM Y.01608</strain>
    </source>
</reference>